<dbReference type="InterPro" id="IPR050680">
    <property type="entry name" value="YpeA/RimI_acetyltransf"/>
</dbReference>
<keyword evidence="2" id="KW-0012">Acyltransferase</keyword>
<dbReference type="PROSITE" id="PS51186">
    <property type="entry name" value="GNAT"/>
    <property type="match status" value="1"/>
</dbReference>
<proteinExistence type="predicted"/>
<comment type="caution">
    <text evidence="4">The sequence shown here is derived from an EMBL/GenBank/DDBJ whole genome shotgun (WGS) entry which is preliminary data.</text>
</comment>
<organism evidence="4 5">
    <name type="scientific">Cladophialophora carrionii</name>
    <dbReference type="NCBI Taxonomy" id="86049"/>
    <lineage>
        <taxon>Eukaryota</taxon>
        <taxon>Fungi</taxon>
        <taxon>Dikarya</taxon>
        <taxon>Ascomycota</taxon>
        <taxon>Pezizomycotina</taxon>
        <taxon>Eurotiomycetes</taxon>
        <taxon>Chaetothyriomycetidae</taxon>
        <taxon>Chaetothyriales</taxon>
        <taxon>Herpotrichiellaceae</taxon>
        <taxon>Cladophialophora</taxon>
    </lineage>
</organism>
<dbReference type="GO" id="GO:0016747">
    <property type="term" value="F:acyltransferase activity, transferring groups other than amino-acyl groups"/>
    <property type="evidence" value="ECO:0007669"/>
    <property type="project" value="InterPro"/>
</dbReference>
<dbReference type="PANTHER" id="PTHR43420:SF47">
    <property type="entry name" value="N-ACETYLTRANSFERASE DOMAIN-CONTAINING PROTEIN"/>
    <property type="match status" value="1"/>
</dbReference>
<dbReference type="InterPro" id="IPR016181">
    <property type="entry name" value="Acyl_CoA_acyltransferase"/>
</dbReference>
<dbReference type="SUPFAM" id="SSF55729">
    <property type="entry name" value="Acyl-CoA N-acyltransferases (Nat)"/>
    <property type="match status" value="1"/>
</dbReference>
<dbReference type="Gene3D" id="3.40.630.30">
    <property type="match status" value="1"/>
</dbReference>
<name>A0A1C1CUD4_9EURO</name>
<sequence length="243" mass="27151">MAGNGVCLRSLIPARITLARELPTISALSLTPRPAATMRSFSIDILPKPAPDDDTLLEYSARLKRLRLRSLKEDAKSFISQYEHEVDQQQDFWLNRLKADRVVHLILAHDDEAKPNETLLQKAWVGFVVISAAANEKAPDSLSSAEWNMAALYIEPEVRGQGLGKRLVQATIDYIKGHASTEDNKAAFCVTSVRHGNDNALDLYQRLGFRIVDPNEHTEKDGKEYLTTKLRIDIQAGELSRCG</sequence>
<dbReference type="InterPro" id="IPR000182">
    <property type="entry name" value="GNAT_dom"/>
</dbReference>
<evidence type="ECO:0000256" key="2">
    <source>
        <dbReference type="ARBA" id="ARBA00023315"/>
    </source>
</evidence>
<reference evidence="5" key="1">
    <citation type="submission" date="2015-07" db="EMBL/GenBank/DDBJ databases">
        <authorList>
            <person name="Teixeira M.M."/>
            <person name="Souza R.C."/>
            <person name="Almeida L.G."/>
            <person name="Vicente V.A."/>
            <person name="de Hoog S."/>
            <person name="Bocca A.L."/>
            <person name="de Almeida S.R."/>
            <person name="Vasconcelos A.T."/>
            <person name="Felipe M.S."/>
        </authorList>
    </citation>
    <scope>NUCLEOTIDE SEQUENCE [LARGE SCALE GENOMIC DNA]</scope>
    <source>
        <strain evidence="5">KSF</strain>
    </source>
</reference>
<keyword evidence="1" id="KW-0808">Transferase</keyword>
<dbReference type="Proteomes" id="UP000094526">
    <property type="component" value="Unassembled WGS sequence"/>
</dbReference>
<evidence type="ECO:0000256" key="1">
    <source>
        <dbReference type="ARBA" id="ARBA00022679"/>
    </source>
</evidence>
<protein>
    <recommendedName>
        <fullName evidence="3">N-acetyltransferase domain-containing protein</fullName>
    </recommendedName>
</protein>
<evidence type="ECO:0000313" key="4">
    <source>
        <dbReference type="EMBL" id="OCT52114.1"/>
    </source>
</evidence>
<dbReference type="OrthoDB" id="41532at2759"/>
<accession>A0A1C1CUD4</accession>
<dbReference type="Pfam" id="PF00583">
    <property type="entry name" value="Acetyltransf_1"/>
    <property type="match status" value="1"/>
</dbReference>
<keyword evidence="5" id="KW-1185">Reference proteome</keyword>
<gene>
    <name evidence="4" type="ORF">CLCR_09046</name>
</gene>
<dbReference type="EMBL" id="LGRB01000009">
    <property type="protein sequence ID" value="OCT52114.1"/>
    <property type="molecule type" value="Genomic_DNA"/>
</dbReference>
<feature type="domain" description="N-acetyltransferase" evidence="3">
    <location>
        <begin position="66"/>
        <end position="232"/>
    </location>
</feature>
<dbReference type="VEuPathDB" id="FungiDB:CLCR_09046"/>
<dbReference type="VEuPathDB" id="FungiDB:G647_06029"/>
<dbReference type="AlphaFoldDB" id="A0A1C1CUD4"/>
<dbReference type="PANTHER" id="PTHR43420">
    <property type="entry name" value="ACETYLTRANSFERASE"/>
    <property type="match status" value="1"/>
</dbReference>
<dbReference type="eggNOG" id="ENOG502SGYQ">
    <property type="taxonomic scope" value="Eukaryota"/>
</dbReference>
<dbReference type="CDD" id="cd04301">
    <property type="entry name" value="NAT_SF"/>
    <property type="match status" value="1"/>
</dbReference>
<evidence type="ECO:0000313" key="5">
    <source>
        <dbReference type="Proteomes" id="UP000094526"/>
    </source>
</evidence>
<evidence type="ECO:0000259" key="3">
    <source>
        <dbReference type="PROSITE" id="PS51186"/>
    </source>
</evidence>